<evidence type="ECO:0000256" key="11">
    <source>
        <dbReference type="SAM" id="Phobius"/>
    </source>
</evidence>
<keyword evidence="9" id="KW-0902">Two-component regulatory system</keyword>
<dbReference type="GO" id="GO:0000155">
    <property type="term" value="F:phosphorelay sensor kinase activity"/>
    <property type="evidence" value="ECO:0007669"/>
    <property type="project" value="InterPro"/>
</dbReference>
<dbReference type="Proteomes" id="UP000198844">
    <property type="component" value="Unassembled WGS sequence"/>
</dbReference>
<dbReference type="PANTHER" id="PTHR45436:SF15">
    <property type="entry name" value="SENSOR HISTIDINE KINASE CUSS"/>
    <property type="match status" value="1"/>
</dbReference>
<dbReference type="GO" id="GO:0005886">
    <property type="term" value="C:plasma membrane"/>
    <property type="evidence" value="ECO:0007669"/>
    <property type="project" value="TreeGrafter"/>
</dbReference>
<feature type="domain" description="HAMP" evidence="13">
    <location>
        <begin position="196"/>
        <end position="247"/>
    </location>
</feature>
<dbReference type="SMART" id="SM00388">
    <property type="entry name" value="HisKA"/>
    <property type="match status" value="1"/>
</dbReference>
<evidence type="ECO:0000256" key="4">
    <source>
        <dbReference type="ARBA" id="ARBA00022553"/>
    </source>
</evidence>
<evidence type="ECO:0000256" key="1">
    <source>
        <dbReference type="ARBA" id="ARBA00000085"/>
    </source>
</evidence>
<proteinExistence type="predicted"/>
<keyword evidence="6 11" id="KW-0812">Transmembrane</keyword>
<dbReference type="CDD" id="cd00082">
    <property type="entry name" value="HisKA"/>
    <property type="match status" value="1"/>
</dbReference>
<comment type="subcellular location">
    <subcellularLocation>
        <location evidence="2">Membrane</location>
        <topology evidence="2">Multi-pass membrane protein</topology>
    </subcellularLocation>
</comment>
<protein>
    <recommendedName>
        <fullName evidence="3">histidine kinase</fullName>
        <ecNumber evidence="3">2.7.13.3</ecNumber>
    </recommendedName>
</protein>
<feature type="transmembrane region" description="Helical" evidence="11">
    <location>
        <begin position="172"/>
        <end position="197"/>
    </location>
</feature>
<dbReference type="InterPro" id="IPR036890">
    <property type="entry name" value="HATPase_C_sf"/>
</dbReference>
<dbReference type="InterPro" id="IPR003660">
    <property type="entry name" value="HAMP_dom"/>
</dbReference>
<dbReference type="OrthoDB" id="9809567at2"/>
<dbReference type="Pfam" id="PF02518">
    <property type="entry name" value="HATPase_c"/>
    <property type="match status" value="1"/>
</dbReference>
<dbReference type="SMART" id="SM00304">
    <property type="entry name" value="HAMP"/>
    <property type="match status" value="1"/>
</dbReference>
<dbReference type="InterPro" id="IPR050428">
    <property type="entry name" value="TCS_sensor_his_kinase"/>
</dbReference>
<feature type="transmembrane region" description="Helical" evidence="11">
    <location>
        <begin position="12"/>
        <end position="36"/>
    </location>
</feature>
<keyword evidence="7 14" id="KW-0418">Kinase</keyword>
<evidence type="ECO:0000256" key="5">
    <source>
        <dbReference type="ARBA" id="ARBA00022679"/>
    </source>
</evidence>
<keyword evidence="5" id="KW-0808">Transferase</keyword>
<evidence type="ECO:0000256" key="9">
    <source>
        <dbReference type="ARBA" id="ARBA00023012"/>
    </source>
</evidence>
<sequence length="452" mass="49743">MLNRWLRSLSVRVWVTSVAALAVSLAVLAAVVAYAFNHFPEQMLGRHEQIENAVKIADGLKFDASGRPVSIGLPDKTAWLFEVVPAELKYRVLDAQGNVLLSSDSAERGAPWSVADLETIAGGVQRVHIDGKPYDIMTLRVPRGNAVLYVQTAMSTRLLNAIISQKITPIQIIVPVTILVAMVTFGLTLTFTVYCVLRPLREASKAAASISPRNLKTRLSLTGIPSEITPLIRAFNDALGRLENGFAVQQQFLASAAHELQTPLTLIRGQIELQPDIEDKDLLLREIDMMARQARQLLHLAEVSEAQNFTFGEVNSLDVAQDVVAYLSRKADARQIKLELDSAGNGPSIWADRGALFILIKNILENAINATPAYSTVSVLVDDVSIQIRDEGPGIKEEYLPFLFKRFWRAPDSRHDGVGLGLAICKEIALAHDWRLSVSSLRVGTCFVVRFC</sequence>
<comment type="catalytic activity">
    <reaction evidence="1">
        <text>ATP + protein L-histidine = ADP + protein N-phospho-L-histidine.</text>
        <dbReference type="EC" id="2.7.13.3"/>
    </reaction>
</comment>
<dbReference type="InterPro" id="IPR004358">
    <property type="entry name" value="Sig_transdc_His_kin-like_C"/>
</dbReference>
<accession>A0A1I7BF27</accession>
<dbReference type="Pfam" id="PF00672">
    <property type="entry name" value="HAMP"/>
    <property type="match status" value="1"/>
</dbReference>
<dbReference type="PANTHER" id="PTHR45436">
    <property type="entry name" value="SENSOR HISTIDINE KINASE YKOH"/>
    <property type="match status" value="1"/>
</dbReference>
<dbReference type="Gene3D" id="3.30.565.10">
    <property type="entry name" value="Histidine kinase-like ATPase, C-terminal domain"/>
    <property type="match status" value="1"/>
</dbReference>
<evidence type="ECO:0000313" key="15">
    <source>
        <dbReference type="Proteomes" id="UP000198844"/>
    </source>
</evidence>
<evidence type="ECO:0000256" key="10">
    <source>
        <dbReference type="ARBA" id="ARBA00023136"/>
    </source>
</evidence>
<keyword evidence="10 11" id="KW-0472">Membrane</keyword>
<evidence type="ECO:0000259" key="12">
    <source>
        <dbReference type="PROSITE" id="PS50109"/>
    </source>
</evidence>
<organism evidence="14 15">
    <name type="scientific">Paraburkholderia aspalathi</name>
    <dbReference type="NCBI Taxonomy" id="1324617"/>
    <lineage>
        <taxon>Bacteria</taxon>
        <taxon>Pseudomonadati</taxon>
        <taxon>Pseudomonadota</taxon>
        <taxon>Betaproteobacteria</taxon>
        <taxon>Burkholderiales</taxon>
        <taxon>Burkholderiaceae</taxon>
        <taxon>Paraburkholderia</taxon>
    </lineage>
</organism>
<evidence type="ECO:0000313" key="14">
    <source>
        <dbReference type="EMBL" id="SFT85790.1"/>
    </source>
</evidence>
<dbReference type="SUPFAM" id="SSF55874">
    <property type="entry name" value="ATPase domain of HSP90 chaperone/DNA topoisomerase II/histidine kinase"/>
    <property type="match status" value="1"/>
</dbReference>
<evidence type="ECO:0000256" key="8">
    <source>
        <dbReference type="ARBA" id="ARBA00022989"/>
    </source>
</evidence>
<feature type="domain" description="Histidine kinase" evidence="12">
    <location>
        <begin position="255"/>
        <end position="452"/>
    </location>
</feature>
<dbReference type="InterPro" id="IPR036097">
    <property type="entry name" value="HisK_dim/P_sf"/>
</dbReference>
<keyword evidence="4" id="KW-0597">Phosphoprotein</keyword>
<evidence type="ECO:0000259" key="13">
    <source>
        <dbReference type="PROSITE" id="PS50885"/>
    </source>
</evidence>
<dbReference type="InterPro" id="IPR005467">
    <property type="entry name" value="His_kinase_dom"/>
</dbReference>
<dbReference type="Pfam" id="PF00512">
    <property type="entry name" value="HisKA"/>
    <property type="match status" value="1"/>
</dbReference>
<evidence type="ECO:0000256" key="7">
    <source>
        <dbReference type="ARBA" id="ARBA00022777"/>
    </source>
</evidence>
<dbReference type="Gene3D" id="1.10.287.130">
    <property type="match status" value="1"/>
</dbReference>
<dbReference type="AlphaFoldDB" id="A0A1I7BF27"/>
<evidence type="ECO:0000256" key="6">
    <source>
        <dbReference type="ARBA" id="ARBA00022692"/>
    </source>
</evidence>
<dbReference type="PROSITE" id="PS50885">
    <property type="entry name" value="HAMP"/>
    <property type="match status" value="1"/>
</dbReference>
<dbReference type="PROSITE" id="PS50109">
    <property type="entry name" value="HIS_KIN"/>
    <property type="match status" value="1"/>
</dbReference>
<dbReference type="SUPFAM" id="SSF47384">
    <property type="entry name" value="Homodimeric domain of signal transducing histidine kinase"/>
    <property type="match status" value="1"/>
</dbReference>
<reference evidence="14 15" key="1">
    <citation type="submission" date="2016-10" db="EMBL/GenBank/DDBJ databases">
        <authorList>
            <person name="de Groot N.N."/>
        </authorList>
    </citation>
    <scope>NUCLEOTIDE SEQUENCE [LARGE SCALE GENOMIC DNA]</scope>
    <source>
        <strain evidence="14 15">LMG 27731</strain>
    </source>
</reference>
<evidence type="ECO:0000256" key="2">
    <source>
        <dbReference type="ARBA" id="ARBA00004141"/>
    </source>
</evidence>
<dbReference type="PRINTS" id="PR00344">
    <property type="entry name" value="BCTRLSENSOR"/>
</dbReference>
<keyword evidence="8 11" id="KW-1133">Transmembrane helix</keyword>
<dbReference type="InterPro" id="IPR003594">
    <property type="entry name" value="HATPase_dom"/>
</dbReference>
<dbReference type="EC" id="2.7.13.3" evidence="3"/>
<dbReference type="InterPro" id="IPR003661">
    <property type="entry name" value="HisK_dim/P_dom"/>
</dbReference>
<name>A0A1I7BF27_9BURK</name>
<dbReference type="EMBL" id="FPBH01000004">
    <property type="protein sequence ID" value="SFT85790.1"/>
    <property type="molecule type" value="Genomic_DNA"/>
</dbReference>
<evidence type="ECO:0000256" key="3">
    <source>
        <dbReference type="ARBA" id="ARBA00012438"/>
    </source>
</evidence>
<dbReference type="SMART" id="SM00387">
    <property type="entry name" value="HATPase_c"/>
    <property type="match status" value="1"/>
</dbReference>
<gene>
    <name evidence="14" type="ORF">SAMN05192563_1004426</name>
</gene>